<evidence type="ECO:0000313" key="1">
    <source>
        <dbReference type="EMBL" id="TKR23108.1"/>
    </source>
</evidence>
<dbReference type="EMBL" id="SZYE01000109">
    <property type="protein sequence ID" value="TKR23108.1"/>
    <property type="molecule type" value="Genomic_DNA"/>
</dbReference>
<sequence length="448" mass="47272">MISGARGGPERTALSRRSVLRGAVAGAGALGAAWALSGCGGGAAAASGQTRIQLWHLFTGGDGGIFQQMMTEVQDENPAIGIDPVVLTWGAPYYTKLVMASVGGRAPDLAVMHLTRVAGWVPGGVLDPWDLDLLAEHGVTQDMFPPALWDRATIDGKLWAVPLDFHAFLLFFDRGLADQAGLLGPDGKLVGVDSPDGFIEAGRAMAEVTGYAGVGYGYTGDGAQMSRMLWGLYAQTGSEVVLNPGEAAQVDRDALIQSVTWVQSWLDDTVAIANSDYPSAVANFSTGRVGMCFNGNWELQSFLTAGVDVDAMPMPNIFGTPATYGDSHVFVLPHQVNLDPERREAAYATVAAMLNKSLLWSDGGHIPANREVTESAEYKAKVPQSHYAAASDQAVFDPQAWFTGSGSDFQARVGEALQGAWLDKSSPEAAVDRLIGSLDAALQTKPPA</sequence>
<dbReference type="PANTHER" id="PTHR43649:SF14">
    <property type="entry name" value="BLR3389 PROTEIN"/>
    <property type="match status" value="1"/>
</dbReference>
<reference evidence="1 2" key="1">
    <citation type="submission" date="2019-05" db="EMBL/GenBank/DDBJ databases">
        <title>Genome sequence of Cellulomonas hominis strain CS1.</title>
        <authorList>
            <person name="Belmont J."/>
            <person name="Maclea K.S."/>
        </authorList>
    </citation>
    <scope>NUCLEOTIDE SEQUENCE [LARGE SCALE GENOMIC DNA]</scope>
    <source>
        <strain evidence="1 2">CS1</strain>
    </source>
</reference>
<dbReference type="PANTHER" id="PTHR43649">
    <property type="entry name" value="ARABINOSE-BINDING PROTEIN-RELATED"/>
    <property type="match status" value="1"/>
</dbReference>
<gene>
    <name evidence="1" type="ORF">FA014_12945</name>
</gene>
<organism evidence="1 2">
    <name type="scientific">Cellulomonas hominis</name>
    <dbReference type="NCBI Taxonomy" id="156981"/>
    <lineage>
        <taxon>Bacteria</taxon>
        <taxon>Bacillati</taxon>
        <taxon>Actinomycetota</taxon>
        <taxon>Actinomycetes</taxon>
        <taxon>Micrococcales</taxon>
        <taxon>Cellulomonadaceae</taxon>
        <taxon>Cellulomonas</taxon>
    </lineage>
</organism>
<dbReference type="InterPro" id="IPR006311">
    <property type="entry name" value="TAT_signal"/>
</dbReference>
<comment type="caution">
    <text evidence="1">The sequence shown here is derived from an EMBL/GenBank/DDBJ whole genome shotgun (WGS) entry which is preliminary data.</text>
</comment>
<evidence type="ECO:0000313" key="2">
    <source>
        <dbReference type="Proteomes" id="UP000308121"/>
    </source>
</evidence>
<dbReference type="SUPFAM" id="SSF53850">
    <property type="entry name" value="Periplasmic binding protein-like II"/>
    <property type="match status" value="1"/>
</dbReference>
<dbReference type="InterPro" id="IPR050490">
    <property type="entry name" value="Bact_solute-bd_prot1"/>
</dbReference>
<dbReference type="InterPro" id="IPR006059">
    <property type="entry name" value="SBP"/>
</dbReference>
<proteinExistence type="predicted"/>
<dbReference type="PROSITE" id="PS51318">
    <property type="entry name" value="TAT"/>
    <property type="match status" value="1"/>
</dbReference>
<name>A0A7Z8JZU5_9CELL</name>
<accession>A0A7Z8JZU5</accession>
<dbReference type="Gene3D" id="3.40.190.10">
    <property type="entry name" value="Periplasmic binding protein-like II"/>
    <property type="match status" value="1"/>
</dbReference>
<dbReference type="OrthoDB" id="4393730at2"/>
<protein>
    <submittedName>
        <fullName evidence="1">Extracellular solute-binding protein</fullName>
    </submittedName>
</protein>
<dbReference type="Proteomes" id="UP000308121">
    <property type="component" value="Unassembled WGS sequence"/>
</dbReference>
<dbReference type="AlphaFoldDB" id="A0A7Z8JZU5"/>
<dbReference type="Pfam" id="PF13416">
    <property type="entry name" value="SBP_bac_8"/>
    <property type="match status" value="1"/>
</dbReference>